<dbReference type="Proteomes" id="UP000019146">
    <property type="component" value="Chromosome 2"/>
</dbReference>
<reference evidence="1 2" key="1">
    <citation type="journal article" date="2014" name="Genome Announc.">
        <title>Draft Genome Sequence of the Haloacid-Degrading Burkholderia caribensis Strain MBA4.</title>
        <authorList>
            <person name="Pan Y."/>
            <person name="Kong K.F."/>
            <person name="Tsang J.S."/>
        </authorList>
    </citation>
    <scope>NUCLEOTIDE SEQUENCE [LARGE SCALE GENOMIC DNA]</scope>
    <source>
        <strain evidence="1 2">MBA4</strain>
    </source>
</reference>
<name>A0A0P0RK21_9BURK</name>
<organism evidence="1 2">
    <name type="scientific">Paraburkholderia caribensis MBA4</name>
    <dbReference type="NCBI Taxonomy" id="1323664"/>
    <lineage>
        <taxon>Bacteria</taxon>
        <taxon>Pseudomonadati</taxon>
        <taxon>Pseudomonadota</taxon>
        <taxon>Betaproteobacteria</taxon>
        <taxon>Burkholderiales</taxon>
        <taxon>Burkholderiaceae</taxon>
        <taxon>Paraburkholderia</taxon>
    </lineage>
</organism>
<proteinExistence type="predicted"/>
<dbReference type="EMBL" id="CP012747">
    <property type="protein sequence ID" value="ALL69052.1"/>
    <property type="molecule type" value="Genomic_DNA"/>
</dbReference>
<evidence type="ECO:0000313" key="1">
    <source>
        <dbReference type="EMBL" id="ALL69052.1"/>
    </source>
</evidence>
<sequence>MRRDIQVPEQAVALIIRRNALTDDCDNSL</sequence>
<accession>A0A0P0RK21</accession>
<protein>
    <submittedName>
        <fullName evidence="1">Uncharacterized protein</fullName>
    </submittedName>
</protein>
<dbReference type="AlphaFoldDB" id="A0A0P0RK21"/>
<gene>
    <name evidence="1" type="ORF">K788_00024010</name>
</gene>
<dbReference type="KEGG" id="bcai:K788_00024010"/>
<evidence type="ECO:0000313" key="2">
    <source>
        <dbReference type="Proteomes" id="UP000019146"/>
    </source>
</evidence>